<organism evidence="1 2">
    <name type="scientific">Tanacetum coccineum</name>
    <dbReference type="NCBI Taxonomy" id="301880"/>
    <lineage>
        <taxon>Eukaryota</taxon>
        <taxon>Viridiplantae</taxon>
        <taxon>Streptophyta</taxon>
        <taxon>Embryophyta</taxon>
        <taxon>Tracheophyta</taxon>
        <taxon>Spermatophyta</taxon>
        <taxon>Magnoliopsida</taxon>
        <taxon>eudicotyledons</taxon>
        <taxon>Gunneridae</taxon>
        <taxon>Pentapetalae</taxon>
        <taxon>asterids</taxon>
        <taxon>campanulids</taxon>
        <taxon>Asterales</taxon>
        <taxon>Asteraceae</taxon>
        <taxon>Asteroideae</taxon>
        <taxon>Anthemideae</taxon>
        <taxon>Anthemidinae</taxon>
        <taxon>Tanacetum</taxon>
    </lineage>
</organism>
<name>A0ABQ5CSY2_9ASTR</name>
<evidence type="ECO:0000313" key="2">
    <source>
        <dbReference type="Proteomes" id="UP001151760"/>
    </source>
</evidence>
<keyword evidence="2" id="KW-1185">Reference proteome</keyword>
<accession>A0ABQ5CSY2</accession>
<sequence length="157" mass="17658">MGLTVAGPTDGATDYANMDTNRLRWGSKSLGVNDGFAKKSLVDRENVGFDLTKYDLCTSFIEALTAKGMGLRVADSHTGNHREDGFTPLETIRRFLGLIGSRSLSSSNRRPSNQRGGCLNISDEIVKLSRHMEEDLIETRRLEERKKRRLRDLFHQS</sequence>
<dbReference type="EMBL" id="BQNB010014542">
    <property type="protein sequence ID" value="GJT29433.1"/>
    <property type="molecule type" value="Genomic_DNA"/>
</dbReference>
<reference evidence="1" key="1">
    <citation type="journal article" date="2022" name="Int. J. Mol. Sci.">
        <title>Draft Genome of Tanacetum Coccineum: Genomic Comparison of Closely Related Tanacetum-Family Plants.</title>
        <authorList>
            <person name="Yamashiro T."/>
            <person name="Shiraishi A."/>
            <person name="Nakayama K."/>
            <person name="Satake H."/>
        </authorList>
    </citation>
    <scope>NUCLEOTIDE SEQUENCE</scope>
</reference>
<protein>
    <submittedName>
        <fullName evidence="1">Uncharacterized protein</fullName>
    </submittedName>
</protein>
<evidence type="ECO:0000313" key="1">
    <source>
        <dbReference type="EMBL" id="GJT29433.1"/>
    </source>
</evidence>
<gene>
    <name evidence="1" type="ORF">Tco_0909708</name>
</gene>
<dbReference type="Proteomes" id="UP001151760">
    <property type="component" value="Unassembled WGS sequence"/>
</dbReference>
<reference evidence="1" key="2">
    <citation type="submission" date="2022-01" db="EMBL/GenBank/DDBJ databases">
        <authorList>
            <person name="Yamashiro T."/>
            <person name="Shiraishi A."/>
            <person name="Satake H."/>
            <person name="Nakayama K."/>
        </authorList>
    </citation>
    <scope>NUCLEOTIDE SEQUENCE</scope>
</reference>
<proteinExistence type="predicted"/>
<comment type="caution">
    <text evidence="1">The sequence shown here is derived from an EMBL/GenBank/DDBJ whole genome shotgun (WGS) entry which is preliminary data.</text>
</comment>